<dbReference type="Proteomes" id="UP000276133">
    <property type="component" value="Unassembled WGS sequence"/>
</dbReference>
<sequence>MLYEQFEFKKSHHFNVCGFFQDQYNGGTKDVSDAKIYRTCYGPSCYLQNMLIYVTGLVLLRTQMGLITSGSEILF</sequence>
<evidence type="ECO:0000313" key="1">
    <source>
        <dbReference type="EMBL" id="RNA37333.1"/>
    </source>
</evidence>
<name>A0A3M7SNG8_BRAPC</name>
<protein>
    <submittedName>
        <fullName evidence="1">Uncharacterized protein</fullName>
    </submittedName>
</protein>
<gene>
    <name evidence="1" type="ORF">BpHYR1_012432</name>
</gene>
<dbReference type="AlphaFoldDB" id="A0A3M7SNG8"/>
<organism evidence="1 2">
    <name type="scientific">Brachionus plicatilis</name>
    <name type="common">Marine rotifer</name>
    <name type="synonym">Brachionus muelleri</name>
    <dbReference type="NCBI Taxonomy" id="10195"/>
    <lineage>
        <taxon>Eukaryota</taxon>
        <taxon>Metazoa</taxon>
        <taxon>Spiralia</taxon>
        <taxon>Gnathifera</taxon>
        <taxon>Rotifera</taxon>
        <taxon>Eurotatoria</taxon>
        <taxon>Monogononta</taxon>
        <taxon>Pseudotrocha</taxon>
        <taxon>Ploima</taxon>
        <taxon>Brachionidae</taxon>
        <taxon>Brachionus</taxon>
    </lineage>
</organism>
<accession>A0A3M7SNG8</accession>
<dbReference type="EMBL" id="REGN01001059">
    <property type="protein sequence ID" value="RNA37333.1"/>
    <property type="molecule type" value="Genomic_DNA"/>
</dbReference>
<keyword evidence="2" id="KW-1185">Reference proteome</keyword>
<proteinExistence type="predicted"/>
<reference evidence="1 2" key="1">
    <citation type="journal article" date="2018" name="Sci. Rep.">
        <title>Genomic signatures of local adaptation to the degree of environmental predictability in rotifers.</title>
        <authorList>
            <person name="Franch-Gras L."/>
            <person name="Hahn C."/>
            <person name="Garcia-Roger E.M."/>
            <person name="Carmona M.J."/>
            <person name="Serra M."/>
            <person name="Gomez A."/>
        </authorList>
    </citation>
    <scope>NUCLEOTIDE SEQUENCE [LARGE SCALE GENOMIC DNA]</scope>
    <source>
        <strain evidence="1">HYR1</strain>
    </source>
</reference>
<comment type="caution">
    <text evidence="1">The sequence shown here is derived from an EMBL/GenBank/DDBJ whole genome shotgun (WGS) entry which is preliminary data.</text>
</comment>
<evidence type="ECO:0000313" key="2">
    <source>
        <dbReference type="Proteomes" id="UP000276133"/>
    </source>
</evidence>